<dbReference type="HOGENOM" id="CLU_2439933_0_0_12"/>
<dbReference type="Proteomes" id="UP000006048">
    <property type="component" value="Chromosome"/>
</dbReference>
<dbReference type="RefSeq" id="WP_014802503.1">
    <property type="nucleotide sequence ID" value="NC_018020.1"/>
</dbReference>
<accession>I4B3Y1</accession>
<dbReference type="EMBL" id="CP002959">
    <property type="protein sequence ID" value="AFM11988.1"/>
    <property type="molecule type" value="Genomic_DNA"/>
</dbReference>
<keyword evidence="2" id="KW-1185">Reference proteome</keyword>
<name>I4B3Y1_TURPD</name>
<reference evidence="1 2" key="1">
    <citation type="submission" date="2012-06" db="EMBL/GenBank/DDBJ databases">
        <title>The complete chromosome of genome of Turneriella parva DSM 21527.</title>
        <authorList>
            <consortium name="US DOE Joint Genome Institute (JGI-PGF)"/>
            <person name="Lucas S."/>
            <person name="Han J."/>
            <person name="Lapidus A."/>
            <person name="Bruce D."/>
            <person name="Goodwin L."/>
            <person name="Pitluck S."/>
            <person name="Peters L."/>
            <person name="Kyrpides N."/>
            <person name="Mavromatis K."/>
            <person name="Ivanova N."/>
            <person name="Mikhailova N."/>
            <person name="Chertkov O."/>
            <person name="Detter J.C."/>
            <person name="Tapia R."/>
            <person name="Han C."/>
            <person name="Land M."/>
            <person name="Hauser L."/>
            <person name="Markowitz V."/>
            <person name="Cheng J.-F."/>
            <person name="Hugenholtz P."/>
            <person name="Woyke T."/>
            <person name="Wu D."/>
            <person name="Gronow S."/>
            <person name="Wellnitz S."/>
            <person name="Brambilla E."/>
            <person name="Klenk H.-P."/>
            <person name="Eisen J.A."/>
        </authorList>
    </citation>
    <scope>NUCLEOTIDE SEQUENCE [LARGE SCALE GENOMIC DNA]</scope>
    <source>
        <strain evidence="2">ATCC BAA-1111 / DSM 21527 / NCTC 11395 / H</strain>
    </source>
</reference>
<evidence type="ECO:0000313" key="2">
    <source>
        <dbReference type="Proteomes" id="UP000006048"/>
    </source>
</evidence>
<gene>
    <name evidence="1" type="ordered locus">Turpa_1340</name>
</gene>
<evidence type="ECO:0000313" key="1">
    <source>
        <dbReference type="EMBL" id="AFM11988.1"/>
    </source>
</evidence>
<protein>
    <submittedName>
        <fullName evidence="1">Uncharacterized protein</fullName>
    </submittedName>
</protein>
<organism evidence="1 2">
    <name type="scientific">Turneriella parva (strain ATCC BAA-1111 / DSM 21527 / NCTC 11395 / H)</name>
    <name type="common">Leptospira parva</name>
    <dbReference type="NCBI Taxonomy" id="869212"/>
    <lineage>
        <taxon>Bacteria</taxon>
        <taxon>Pseudomonadati</taxon>
        <taxon>Spirochaetota</taxon>
        <taxon>Spirochaetia</taxon>
        <taxon>Leptospirales</taxon>
        <taxon>Leptospiraceae</taxon>
        <taxon>Turneriella</taxon>
    </lineage>
</organism>
<dbReference type="AlphaFoldDB" id="I4B3Y1"/>
<proteinExistence type="predicted"/>
<dbReference type="KEGG" id="tpx:Turpa_1340"/>
<sequence>MKRIFFALCATAALAAINPEGRKITKDQYKLLKKKGEMYILETNSAKTYIGALVKHRGEGIKVVHVLGTNIIPLSDKKKTTPCTKELCVK</sequence>